<evidence type="ECO:0000256" key="2">
    <source>
        <dbReference type="ARBA" id="ARBA00004243"/>
    </source>
</evidence>
<dbReference type="GO" id="GO:0005743">
    <property type="term" value="C:mitochondrial inner membrane"/>
    <property type="evidence" value="ECO:0007669"/>
    <property type="project" value="UniProtKB-SubCell"/>
</dbReference>
<dbReference type="STRING" id="1173061.A0A0J9X5F5"/>
<dbReference type="GO" id="GO:0005507">
    <property type="term" value="F:copper ion binding"/>
    <property type="evidence" value="ECO:0007669"/>
    <property type="project" value="InterPro"/>
</dbReference>
<accession>A0A0J9X5F5</accession>
<dbReference type="InterPro" id="IPR023471">
    <property type="entry name" value="CtaG/Cox11_dom_sf"/>
</dbReference>
<dbReference type="HAMAP" id="MF_00155">
    <property type="entry name" value="CtaG"/>
    <property type="match status" value="1"/>
</dbReference>
<organism evidence="7 8">
    <name type="scientific">Geotrichum candidum</name>
    <name type="common">Oospora lactis</name>
    <name type="synonym">Dipodascus geotrichum</name>
    <dbReference type="NCBI Taxonomy" id="1173061"/>
    <lineage>
        <taxon>Eukaryota</taxon>
        <taxon>Fungi</taxon>
        <taxon>Dikarya</taxon>
        <taxon>Ascomycota</taxon>
        <taxon>Saccharomycotina</taxon>
        <taxon>Dipodascomycetes</taxon>
        <taxon>Dipodascales</taxon>
        <taxon>Dipodascaceae</taxon>
        <taxon>Geotrichum</taxon>
    </lineage>
</organism>
<comment type="subcellular location">
    <subcellularLocation>
        <location evidence="2">Mitochondrion inner membrane</location>
        <topology evidence="2">Single-pass membrane protein</topology>
        <orientation evidence="2">Intermembrane side</orientation>
    </subcellularLocation>
</comment>
<evidence type="ECO:0000256" key="4">
    <source>
        <dbReference type="ARBA" id="ARBA00022989"/>
    </source>
</evidence>
<name>A0A0J9X5F5_GEOCN</name>
<dbReference type="GO" id="GO:0005759">
    <property type="term" value="C:mitochondrial matrix"/>
    <property type="evidence" value="ECO:0007669"/>
    <property type="project" value="UniProtKB-ARBA"/>
</dbReference>
<dbReference type="PANTHER" id="PTHR21320">
    <property type="entry name" value="CYTOCHROME C OXIDASE ASSEMBLY PROTEIN COX11-RELATED"/>
    <property type="match status" value="1"/>
</dbReference>
<protein>
    <submittedName>
        <fullName evidence="7">Similar to Saccharomyces cerevisiae YPL132W COX11 Mitochondrial inner membrane protein required for delivery of copper to the Cox1p subunit of cytochrome c oxidase</fullName>
    </submittedName>
</protein>
<gene>
    <name evidence="7" type="ORF">BN980_GECA03s04971g</name>
</gene>
<comment type="caution">
    <text evidence="7">The sequence shown here is derived from an EMBL/GenBank/DDBJ whole genome shotgun (WGS) entry which is preliminary data.</text>
</comment>
<evidence type="ECO:0000256" key="5">
    <source>
        <dbReference type="ARBA" id="ARBA00023136"/>
    </source>
</evidence>
<dbReference type="FunFam" id="2.60.370.10:FF:000001">
    <property type="entry name" value="COX11 cytochrome c oxidase assembly homolog"/>
    <property type="match status" value="1"/>
</dbReference>
<dbReference type="NCBIfam" id="NF003465">
    <property type="entry name" value="PRK05089.1"/>
    <property type="match status" value="1"/>
</dbReference>
<evidence type="ECO:0000256" key="1">
    <source>
        <dbReference type="ARBA" id="ARBA00004007"/>
    </source>
</evidence>
<dbReference type="EMBL" id="CCBN010000003">
    <property type="protein sequence ID" value="CDO52628.1"/>
    <property type="molecule type" value="Genomic_DNA"/>
</dbReference>
<evidence type="ECO:0000313" key="8">
    <source>
        <dbReference type="Proteomes" id="UP000242525"/>
    </source>
</evidence>
<keyword evidence="4 6" id="KW-1133">Transmembrane helix</keyword>
<keyword evidence="5 6" id="KW-0472">Membrane</keyword>
<dbReference type="SUPFAM" id="SSF110111">
    <property type="entry name" value="Ctag/Cox11"/>
    <property type="match status" value="1"/>
</dbReference>
<evidence type="ECO:0000256" key="6">
    <source>
        <dbReference type="SAM" id="Phobius"/>
    </source>
</evidence>
<keyword evidence="3 6" id="KW-0812">Transmembrane</keyword>
<keyword evidence="8" id="KW-1185">Reference proteome</keyword>
<dbReference type="PANTHER" id="PTHR21320:SF3">
    <property type="entry name" value="CYTOCHROME C OXIDASE ASSEMBLY PROTEIN COX11, MITOCHONDRIAL-RELATED"/>
    <property type="match status" value="1"/>
</dbReference>
<proteinExistence type="inferred from homology"/>
<evidence type="ECO:0000313" key="7">
    <source>
        <dbReference type="EMBL" id="CDO52628.1"/>
    </source>
</evidence>
<dbReference type="Gene3D" id="2.60.370.10">
    <property type="entry name" value="Ctag/Cox11"/>
    <property type="match status" value="1"/>
</dbReference>
<comment type="function">
    <text evidence="1">Exerts its effect at some terminal stage of cytochrome c oxidase synthesis, probably by being involved in the insertion of the copper B into subunit I.</text>
</comment>
<dbReference type="Pfam" id="PF04442">
    <property type="entry name" value="CtaG_Cox11"/>
    <property type="match status" value="1"/>
</dbReference>
<dbReference type="OrthoDB" id="1704689at2759"/>
<dbReference type="AlphaFoldDB" id="A0A0J9X5F5"/>
<dbReference type="Proteomes" id="UP000242525">
    <property type="component" value="Unassembled WGS sequence"/>
</dbReference>
<feature type="transmembrane region" description="Helical" evidence="6">
    <location>
        <begin position="86"/>
        <end position="107"/>
    </location>
</feature>
<dbReference type="InterPro" id="IPR007533">
    <property type="entry name" value="Cyt_c_oxidase_assmbl_CtaG"/>
</dbReference>
<reference evidence="7" key="1">
    <citation type="submission" date="2014-03" db="EMBL/GenBank/DDBJ databases">
        <authorList>
            <person name="Casaregola S."/>
        </authorList>
    </citation>
    <scope>NUCLEOTIDE SEQUENCE [LARGE SCALE GENOMIC DNA]</scope>
    <source>
        <strain evidence="7">CLIB 918</strain>
    </source>
</reference>
<sequence>MSLYRPLSSLLFKAATPRPLVSSFSLVRGVCPVRNFSFSNRLLATESKQAANASAGSRPRLTKEEYAQLVEQARIDRQRKGVQTSWYYSASVVVVFLTLSFAAVPFYRIVCQQSGFMGAPVSDSSKFTPDKLIPVDHHKRIRVSFSSNTSTSMPWKFTPQQREVKVLPGETALAFYKAKNPTDHDIIGMATYSVVPEKAAPYFSKIQCFCFEEQRLAAGEEVDMPVFFFIDPDFVNDPLMRNVDDIILNYTFFRARYDDDGVLKPVTGADALDLQLQRAPVKSIPAVE</sequence>
<evidence type="ECO:0000256" key="3">
    <source>
        <dbReference type="ARBA" id="ARBA00022692"/>
    </source>
</evidence>